<sequence>MLPPRDAWRRNNLKVAEMMEETNKAMRSTQSRPPPPAYSANPQRISPNSSCAAANLITSDLCNPNEELVSRYEARLATSKHQGRYGVEVEGEGNHVVLTELEKPKQANSASSQPKVNDNRSAPPNHMSVNTHSRVELITAAVMEALKKADVASSNPIEIPRPIHLTINAGITIKGNKNVIYSGPRPAISRPSARETKQSESQSNETKPNDGSNREANDTANGSARKCRAQSEPLEE</sequence>
<organism evidence="1 2">
    <name type="scientific">Neophaeococcomyces mojaviensis</name>
    <dbReference type="NCBI Taxonomy" id="3383035"/>
    <lineage>
        <taxon>Eukaryota</taxon>
        <taxon>Fungi</taxon>
        <taxon>Dikarya</taxon>
        <taxon>Ascomycota</taxon>
        <taxon>Pezizomycotina</taxon>
        <taxon>Eurotiomycetes</taxon>
        <taxon>Chaetothyriomycetidae</taxon>
        <taxon>Chaetothyriales</taxon>
        <taxon>Chaetothyriales incertae sedis</taxon>
        <taxon>Neophaeococcomyces</taxon>
    </lineage>
</organism>
<protein>
    <submittedName>
        <fullName evidence="1">Uncharacterized protein</fullName>
    </submittedName>
</protein>
<accession>A0ACC3AHG9</accession>
<dbReference type="EMBL" id="JAPDRQ010000014">
    <property type="protein sequence ID" value="KAJ9662607.1"/>
    <property type="molecule type" value="Genomic_DNA"/>
</dbReference>
<comment type="caution">
    <text evidence="1">The sequence shown here is derived from an EMBL/GenBank/DDBJ whole genome shotgun (WGS) entry which is preliminary data.</text>
</comment>
<proteinExistence type="predicted"/>
<evidence type="ECO:0000313" key="1">
    <source>
        <dbReference type="EMBL" id="KAJ9662607.1"/>
    </source>
</evidence>
<gene>
    <name evidence="1" type="ORF">H2198_001279</name>
</gene>
<evidence type="ECO:0000313" key="2">
    <source>
        <dbReference type="Proteomes" id="UP001172386"/>
    </source>
</evidence>
<keyword evidence="2" id="KW-1185">Reference proteome</keyword>
<reference evidence="1" key="1">
    <citation type="submission" date="2022-10" db="EMBL/GenBank/DDBJ databases">
        <title>Culturing micro-colonial fungi from biological soil crusts in the Mojave desert and describing Neophaeococcomyces mojavensis, and introducing the new genera and species Taxawa tesnikishii.</title>
        <authorList>
            <person name="Kurbessoian T."/>
            <person name="Stajich J.E."/>
        </authorList>
    </citation>
    <scope>NUCLEOTIDE SEQUENCE</scope>
    <source>
        <strain evidence="1">JES_112</strain>
    </source>
</reference>
<dbReference type="Proteomes" id="UP001172386">
    <property type="component" value="Unassembled WGS sequence"/>
</dbReference>
<name>A0ACC3AHG9_9EURO</name>